<evidence type="ECO:0000313" key="3">
    <source>
        <dbReference type="EMBL" id="HIQ90535.1"/>
    </source>
</evidence>
<keyword evidence="2" id="KW-1133">Transmembrane helix</keyword>
<comment type="caution">
    <text evidence="3">The sequence shown here is derived from an EMBL/GenBank/DDBJ whole genome shotgun (WGS) entry which is preliminary data.</text>
</comment>
<dbReference type="Proteomes" id="UP000886786">
    <property type="component" value="Unassembled WGS sequence"/>
</dbReference>
<reference evidence="3" key="1">
    <citation type="submission" date="2020-10" db="EMBL/GenBank/DDBJ databases">
        <authorList>
            <person name="Gilroy R."/>
        </authorList>
    </citation>
    <scope>NUCLEOTIDE SEQUENCE</scope>
    <source>
        <strain evidence="3">CHK147-3167</strain>
    </source>
</reference>
<keyword evidence="2" id="KW-0472">Membrane</keyword>
<evidence type="ECO:0000256" key="2">
    <source>
        <dbReference type="SAM" id="Phobius"/>
    </source>
</evidence>
<feature type="region of interest" description="Disordered" evidence="1">
    <location>
        <begin position="225"/>
        <end position="244"/>
    </location>
</feature>
<protein>
    <submittedName>
        <fullName evidence="3">Uncharacterized protein</fullName>
    </submittedName>
</protein>
<feature type="transmembrane region" description="Helical" evidence="2">
    <location>
        <begin position="82"/>
        <end position="108"/>
    </location>
</feature>
<proteinExistence type="predicted"/>
<organism evidence="3 4">
    <name type="scientific">Candidatus Coprosoma intestinipullorum</name>
    <dbReference type="NCBI Taxonomy" id="2840752"/>
    <lineage>
        <taxon>Bacteria</taxon>
        <taxon>Bacillati</taxon>
        <taxon>Bacillota</taxon>
        <taxon>Bacillota incertae sedis</taxon>
        <taxon>Candidatus Coprosoma</taxon>
    </lineage>
</organism>
<sequence>MIKFETDTFFDTLINIFTGSPSSFLFIVLGIIFTLAMIINIKKNKKIGKTLFIIGWLFIISFIIIRYNSYIGQIFDNLINQIFMQIFFPNLATYVIIIVITNVIFLISINKKDIKNLTKFINSIFFIIIMVMMIYTLEQIISNDINIYNTEEVYTNQNVLVLIESTTILFTIWMIILLSKLAISKLIKKSDEKIKEEYKKEQKPELEIKSEPIFKQAPTEDIETLNLGNDSSKKDSDDIETLDL</sequence>
<accession>A0A9D0ZSF5</accession>
<feature type="transmembrane region" description="Helical" evidence="2">
    <location>
        <begin position="120"/>
        <end position="141"/>
    </location>
</feature>
<evidence type="ECO:0000256" key="1">
    <source>
        <dbReference type="SAM" id="MobiDB-lite"/>
    </source>
</evidence>
<gene>
    <name evidence="3" type="ORF">IAB27_02760</name>
</gene>
<reference evidence="3" key="2">
    <citation type="journal article" date="2021" name="PeerJ">
        <title>Extensive microbial diversity within the chicken gut microbiome revealed by metagenomics and culture.</title>
        <authorList>
            <person name="Gilroy R."/>
            <person name="Ravi A."/>
            <person name="Getino M."/>
            <person name="Pursley I."/>
            <person name="Horton D.L."/>
            <person name="Alikhan N.F."/>
            <person name="Baker D."/>
            <person name="Gharbi K."/>
            <person name="Hall N."/>
            <person name="Watson M."/>
            <person name="Adriaenssens E.M."/>
            <person name="Foster-Nyarko E."/>
            <person name="Jarju S."/>
            <person name="Secka A."/>
            <person name="Antonio M."/>
            <person name="Oren A."/>
            <person name="Chaudhuri R.R."/>
            <person name="La Ragione R."/>
            <person name="Hildebrand F."/>
            <person name="Pallen M.J."/>
        </authorList>
    </citation>
    <scope>NUCLEOTIDE SEQUENCE</scope>
    <source>
        <strain evidence="3">CHK147-3167</strain>
    </source>
</reference>
<feature type="transmembrane region" description="Helical" evidence="2">
    <location>
        <begin position="20"/>
        <end position="39"/>
    </location>
</feature>
<dbReference type="AlphaFoldDB" id="A0A9D0ZSF5"/>
<feature type="transmembrane region" description="Helical" evidence="2">
    <location>
        <begin position="161"/>
        <end position="183"/>
    </location>
</feature>
<evidence type="ECO:0000313" key="4">
    <source>
        <dbReference type="Proteomes" id="UP000886786"/>
    </source>
</evidence>
<dbReference type="EMBL" id="DVFV01000052">
    <property type="protein sequence ID" value="HIQ90535.1"/>
    <property type="molecule type" value="Genomic_DNA"/>
</dbReference>
<keyword evidence="2" id="KW-0812">Transmembrane</keyword>
<name>A0A9D0ZSF5_9FIRM</name>
<feature type="transmembrane region" description="Helical" evidence="2">
    <location>
        <begin position="51"/>
        <end position="70"/>
    </location>
</feature>